<sequence length="190" mass="19391">MNVHTFSRTLPGIFITTALLVQAPWVAAAGLTTGTLTGQVGVQLTIGSGCTVTNGSSASGVNSWGTIDFGTYSDLVNAIDSNLIGSGGASAVSIICSNNLPATLTLNNGQHVGTTGLRQMQSADGDQIAYRLYSNSTRQAEFTSAGIGITGTGSAQEIPIYARVLPADQGGVTAPAEGFYQDVVTATLTW</sequence>
<accession>A0A0H3FUF7</accession>
<dbReference type="PANTHER" id="PTHR37089:SF4">
    <property type="entry name" value="EXPORTED PROTEIN"/>
    <property type="match status" value="1"/>
</dbReference>
<protein>
    <submittedName>
        <fullName evidence="3">Spore coat U domain-containing protein</fullName>
    </submittedName>
</protein>
<name>A0A0H3FUF7_KLEAK</name>
<feature type="signal peptide" evidence="1">
    <location>
        <begin position="1"/>
        <end position="28"/>
    </location>
</feature>
<evidence type="ECO:0000256" key="1">
    <source>
        <dbReference type="SAM" id="SignalP"/>
    </source>
</evidence>
<evidence type="ECO:0000259" key="2">
    <source>
        <dbReference type="Pfam" id="PF05229"/>
    </source>
</evidence>
<dbReference type="eggNOG" id="COG5430">
    <property type="taxonomic scope" value="Bacteria"/>
</dbReference>
<dbReference type="SMART" id="SM00972">
    <property type="entry name" value="SCPU"/>
    <property type="match status" value="1"/>
</dbReference>
<dbReference type="PANTHER" id="PTHR37089">
    <property type="entry name" value="PROTEIN U-RELATED"/>
    <property type="match status" value="1"/>
</dbReference>
<feature type="domain" description="Spore coat protein U/FanG" evidence="2">
    <location>
        <begin position="37"/>
        <end position="187"/>
    </location>
</feature>
<organism evidence="3 4">
    <name type="scientific">Klebsiella aerogenes (strain ATCC 13048 / DSM 30053 / CCUG 1429 / JCM 1235 / KCTC 2190 / NBRC 13534 / NCIMB 10102 / NCTC 10006 / CDC 819-56)</name>
    <name type="common">Enterobacter aerogenes</name>
    <dbReference type="NCBI Taxonomy" id="1028307"/>
    <lineage>
        <taxon>Bacteria</taxon>
        <taxon>Pseudomonadati</taxon>
        <taxon>Pseudomonadota</taxon>
        <taxon>Gammaproteobacteria</taxon>
        <taxon>Enterobacterales</taxon>
        <taxon>Enterobacteriaceae</taxon>
        <taxon>Klebsiella/Raoultella group</taxon>
        <taxon>Klebsiella</taxon>
    </lineage>
</organism>
<evidence type="ECO:0000313" key="3">
    <source>
        <dbReference type="EMBL" id="AEG99445.1"/>
    </source>
</evidence>
<dbReference type="Proteomes" id="UP000008881">
    <property type="component" value="Chromosome"/>
</dbReference>
<gene>
    <name evidence="3" type="ordered locus">EAE_22730</name>
</gene>
<dbReference type="HOGENOM" id="CLU_103262_2_0_6"/>
<reference evidence="3 4" key="1">
    <citation type="journal article" date="2012" name="J. Bacteriol.">
        <title>Complete genome sequence of Enterobacter aerogenes KCTC 2190.</title>
        <authorList>
            <person name="Shin S.H."/>
            <person name="Kim S."/>
            <person name="Kim J.Y."/>
            <person name="Lee S."/>
            <person name="Um Y."/>
            <person name="Oh M.K."/>
            <person name="Kim Y.R."/>
            <person name="Lee J."/>
            <person name="Yang K.S."/>
        </authorList>
    </citation>
    <scope>NUCLEOTIDE SEQUENCE [LARGE SCALE GENOMIC DNA]</scope>
    <source>
        <strain evidence="3 4">KCTC 2190</strain>
    </source>
</reference>
<dbReference type="OrthoDB" id="6506871at2"/>
<keyword evidence="4" id="KW-1185">Reference proteome</keyword>
<proteinExistence type="predicted"/>
<dbReference type="Pfam" id="PF05229">
    <property type="entry name" value="SCPU"/>
    <property type="match status" value="1"/>
</dbReference>
<keyword evidence="1" id="KW-0732">Signal</keyword>
<dbReference type="InterPro" id="IPR007893">
    <property type="entry name" value="Spore_coat_U/FanG"/>
</dbReference>
<dbReference type="KEGG" id="eae:EAE_22730"/>
<dbReference type="EMBL" id="CP002824">
    <property type="protein sequence ID" value="AEG99445.1"/>
    <property type="molecule type" value="Genomic_DNA"/>
</dbReference>
<dbReference type="GeneID" id="93312712"/>
<evidence type="ECO:0000313" key="4">
    <source>
        <dbReference type="Proteomes" id="UP000008881"/>
    </source>
</evidence>
<dbReference type="InterPro" id="IPR053167">
    <property type="entry name" value="Spore_coat_component"/>
</dbReference>
<dbReference type="PATRIC" id="fig|1028307.3.peg.4503"/>
<feature type="chain" id="PRO_5002609665" evidence="1">
    <location>
        <begin position="29"/>
        <end position="190"/>
    </location>
</feature>
<dbReference type="AlphaFoldDB" id="A0A0H3FUF7"/>
<dbReference type="RefSeq" id="WP_015705943.1">
    <property type="nucleotide sequence ID" value="NC_015663.1"/>
</dbReference>